<dbReference type="AlphaFoldDB" id="X1RM74"/>
<dbReference type="GO" id="GO:0032259">
    <property type="term" value="P:methylation"/>
    <property type="evidence" value="ECO:0007669"/>
    <property type="project" value="InterPro"/>
</dbReference>
<reference evidence="1" key="1">
    <citation type="journal article" date="2014" name="Front. Microbiol.">
        <title>High frequency of phylogenetically diverse reductive dehalogenase-homologous genes in deep subseafloor sedimentary metagenomes.</title>
        <authorList>
            <person name="Kawai M."/>
            <person name="Futagami T."/>
            <person name="Toyoda A."/>
            <person name="Takaki Y."/>
            <person name="Nishi S."/>
            <person name="Hori S."/>
            <person name="Arai W."/>
            <person name="Tsubouchi T."/>
            <person name="Morono Y."/>
            <person name="Uchiyama I."/>
            <person name="Ito T."/>
            <person name="Fujiyama A."/>
            <person name="Inagaki F."/>
            <person name="Takami H."/>
        </authorList>
    </citation>
    <scope>NUCLEOTIDE SEQUENCE</scope>
    <source>
        <strain evidence="1">Expedition CK06-06</strain>
    </source>
</reference>
<comment type="caution">
    <text evidence="1">The sequence shown here is derived from an EMBL/GenBank/DDBJ whole genome shotgun (WGS) entry which is preliminary data.</text>
</comment>
<dbReference type="EMBL" id="BARW01000018">
    <property type="protein sequence ID" value="GAI68056.1"/>
    <property type="molecule type" value="Genomic_DNA"/>
</dbReference>
<dbReference type="InterPro" id="IPR002052">
    <property type="entry name" value="DNA_methylase_N6_adenine_CS"/>
</dbReference>
<sequence length="238" mass="26560">MRLGMTGFFCGLDENQEFEMLVGYPTVVYIYVMGYTGKNVHFFNSAIDLHPTVSMTWTEIDTSGYAPGAQACLWSCGSAGVSAGGWKMRVKGSTDDWWNSGYHTYPCLGVDADGKVEEMVSAYGLTRSSTQLLGYIDSYFEKHTNAKDVSPTVAEQWRQVSVEDIVTNPPWVSLQEWESSAGRLYGMRKSGTFFDEKRDTGGGDWILVHADPDGNCDLWLPIVGRKFYLHGEFHPTPL</sequence>
<dbReference type="GO" id="GO:0008168">
    <property type="term" value="F:methyltransferase activity"/>
    <property type="evidence" value="ECO:0007669"/>
    <property type="project" value="InterPro"/>
</dbReference>
<name>X1RM74_9ZZZZ</name>
<evidence type="ECO:0000313" key="1">
    <source>
        <dbReference type="EMBL" id="GAI68056.1"/>
    </source>
</evidence>
<organism evidence="1">
    <name type="scientific">marine sediment metagenome</name>
    <dbReference type="NCBI Taxonomy" id="412755"/>
    <lineage>
        <taxon>unclassified sequences</taxon>
        <taxon>metagenomes</taxon>
        <taxon>ecological metagenomes</taxon>
    </lineage>
</organism>
<proteinExistence type="predicted"/>
<dbReference type="PROSITE" id="PS00092">
    <property type="entry name" value="N6_MTASE"/>
    <property type="match status" value="1"/>
</dbReference>
<accession>X1RM74</accession>
<gene>
    <name evidence="1" type="ORF">S12H4_00227</name>
</gene>
<protein>
    <submittedName>
        <fullName evidence="1">Uncharacterized protein</fullName>
    </submittedName>
</protein>
<dbReference type="GO" id="GO:0003676">
    <property type="term" value="F:nucleic acid binding"/>
    <property type="evidence" value="ECO:0007669"/>
    <property type="project" value="InterPro"/>
</dbReference>